<dbReference type="eggNOG" id="COG1386">
    <property type="taxonomic scope" value="Bacteria"/>
</dbReference>
<dbReference type="GO" id="GO:0051304">
    <property type="term" value="P:chromosome separation"/>
    <property type="evidence" value="ECO:0007669"/>
    <property type="project" value="InterPro"/>
</dbReference>
<dbReference type="InterPro" id="IPR036390">
    <property type="entry name" value="WH_DNA-bd_sf"/>
</dbReference>
<dbReference type="NCBIfam" id="TIGR00281">
    <property type="entry name" value="SMC-Scp complex subunit ScpB"/>
    <property type="match status" value="1"/>
</dbReference>
<dbReference type="InterPro" id="IPR005234">
    <property type="entry name" value="ScpB_csome_segregation"/>
</dbReference>
<dbReference type="AlphaFoldDB" id="C7NI33"/>
<protein>
    <submittedName>
        <fullName evidence="6">Condensin subunit ScpB</fullName>
    </submittedName>
</protein>
<dbReference type="Proteomes" id="UP000006666">
    <property type="component" value="Chromosome"/>
</dbReference>
<accession>C7NI33</accession>
<dbReference type="Gene3D" id="1.10.10.10">
    <property type="entry name" value="Winged helix-like DNA-binding domain superfamily/Winged helix DNA-binding domain"/>
    <property type="match status" value="2"/>
</dbReference>
<keyword evidence="7" id="KW-1185">Reference proteome</keyword>
<organism evidence="6 7">
    <name type="scientific">Kytococcus sedentarius (strain ATCC 14392 / DSM 20547 / JCM 11482 / CCUG 33030 / NBRC 15357 / NCTC 11040 / CCM 314 / 541)</name>
    <name type="common">Micrococcus sedentarius</name>
    <dbReference type="NCBI Taxonomy" id="478801"/>
    <lineage>
        <taxon>Bacteria</taxon>
        <taxon>Bacillati</taxon>
        <taxon>Actinomycetota</taxon>
        <taxon>Actinomycetes</taxon>
        <taxon>Micrococcales</taxon>
        <taxon>Kytococcaceae</taxon>
        <taxon>Kytococcus</taxon>
    </lineage>
</organism>
<dbReference type="EMBL" id="CP001686">
    <property type="protein sequence ID" value="ACV06540.1"/>
    <property type="molecule type" value="Genomic_DNA"/>
</dbReference>
<keyword evidence="3" id="KW-0159">Chromosome partition</keyword>
<reference evidence="6 7" key="1">
    <citation type="journal article" date="2009" name="Stand. Genomic Sci.">
        <title>Complete genome sequence of Kytococcus sedentarius type strain (541).</title>
        <authorList>
            <person name="Sims D."/>
            <person name="Brettin T."/>
            <person name="Detter J.C."/>
            <person name="Han C."/>
            <person name="Lapidus A."/>
            <person name="Copeland A."/>
            <person name="Glavina Del Rio T."/>
            <person name="Nolan M."/>
            <person name="Chen F."/>
            <person name="Lucas S."/>
            <person name="Tice H."/>
            <person name="Cheng J.F."/>
            <person name="Bruce D."/>
            <person name="Goodwin L."/>
            <person name="Pitluck S."/>
            <person name="Ovchinnikova G."/>
            <person name="Pati A."/>
            <person name="Ivanova N."/>
            <person name="Mavrommatis K."/>
            <person name="Chen A."/>
            <person name="Palaniappan K."/>
            <person name="D'haeseleer P."/>
            <person name="Chain P."/>
            <person name="Bristow J."/>
            <person name="Eisen J.A."/>
            <person name="Markowitz V."/>
            <person name="Hugenholtz P."/>
            <person name="Schneider S."/>
            <person name="Goker M."/>
            <person name="Pukall R."/>
            <person name="Kyrpides N.C."/>
            <person name="Klenk H.P."/>
        </authorList>
    </citation>
    <scope>NUCLEOTIDE SEQUENCE [LARGE SCALE GENOMIC DNA]</scope>
    <source>
        <strain evidence="7">ATCC 14392 / DSM 20547 / JCM 11482 / CCUG 33030 / NBRC 15357 / NCTC 11040 / CCM 314 / 541</strain>
    </source>
</reference>
<feature type="region of interest" description="Disordered" evidence="5">
    <location>
        <begin position="204"/>
        <end position="253"/>
    </location>
</feature>
<evidence type="ECO:0000256" key="3">
    <source>
        <dbReference type="ARBA" id="ARBA00022829"/>
    </source>
</evidence>
<evidence type="ECO:0000256" key="5">
    <source>
        <dbReference type="SAM" id="MobiDB-lite"/>
    </source>
</evidence>
<dbReference type="RefSeq" id="WP_015779485.1">
    <property type="nucleotide sequence ID" value="NC_013169.1"/>
</dbReference>
<evidence type="ECO:0000313" key="7">
    <source>
        <dbReference type="Proteomes" id="UP000006666"/>
    </source>
</evidence>
<evidence type="ECO:0000256" key="2">
    <source>
        <dbReference type="ARBA" id="ARBA00022618"/>
    </source>
</evidence>
<feature type="compositionally biased region" description="Polar residues" evidence="5">
    <location>
        <begin position="240"/>
        <end position="253"/>
    </location>
</feature>
<keyword evidence="4" id="KW-0131">Cell cycle</keyword>
<dbReference type="STRING" id="478801.Ksed_15200"/>
<dbReference type="PANTHER" id="PTHR34298:SF2">
    <property type="entry name" value="SEGREGATION AND CONDENSATION PROTEIN B"/>
    <property type="match status" value="1"/>
</dbReference>
<dbReference type="HOGENOM" id="CLU_045647_5_1_11"/>
<sequence length="253" mass="26512">MSDQHPTTPDDAAAPADPVRPLGDPPADPPADLPAALEAVLMVVDEPVTPAELAEGLGSEVEVVEATLRELAAGYTAQGRGFDLRAVAGAWRMYSRPEYADAVERFLIGGRQARLTQAALETLAVIAYRQPISRGRVAAVRGVNVDGVVRTLTARGLIAEVGSEPSGAVLYGTTHQFLERMGLDDLSGLPDLAPLLPDAGDLEEIAAGVRVPQDTSTTEEPDPGAAPPDEPVATDEPAPTDQTMQQTQESEHG</sequence>
<proteinExistence type="predicted"/>
<feature type="region of interest" description="Disordered" evidence="5">
    <location>
        <begin position="1"/>
        <end position="31"/>
    </location>
</feature>
<dbReference type="Pfam" id="PF04079">
    <property type="entry name" value="SMC_ScpB"/>
    <property type="match status" value="1"/>
</dbReference>
<evidence type="ECO:0000256" key="1">
    <source>
        <dbReference type="ARBA" id="ARBA00022490"/>
    </source>
</evidence>
<evidence type="ECO:0000256" key="4">
    <source>
        <dbReference type="ARBA" id="ARBA00023306"/>
    </source>
</evidence>
<gene>
    <name evidence="6" type="ordered locus">Ksed_15200</name>
</gene>
<keyword evidence="1" id="KW-0963">Cytoplasm</keyword>
<dbReference type="PANTHER" id="PTHR34298">
    <property type="entry name" value="SEGREGATION AND CONDENSATION PROTEIN B"/>
    <property type="match status" value="1"/>
</dbReference>
<feature type="compositionally biased region" description="Low complexity" evidence="5">
    <location>
        <begin position="1"/>
        <end position="17"/>
    </location>
</feature>
<dbReference type="GO" id="GO:0051301">
    <property type="term" value="P:cell division"/>
    <property type="evidence" value="ECO:0007669"/>
    <property type="project" value="UniProtKB-KW"/>
</dbReference>
<dbReference type="KEGG" id="kse:Ksed_15200"/>
<evidence type="ECO:0000313" key="6">
    <source>
        <dbReference type="EMBL" id="ACV06540.1"/>
    </source>
</evidence>
<dbReference type="InterPro" id="IPR036388">
    <property type="entry name" value="WH-like_DNA-bd_sf"/>
</dbReference>
<dbReference type="SUPFAM" id="SSF46785">
    <property type="entry name" value="Winged helix' DNA-binding domain"/>
    <property type="match status" value="2"/>
</dbReference>
<keyword evidence="2" id="KW-0132">Cell division</keyword>
<name>C7NI33_KYTSD</name>